<proteinExistence type="predicted"/>
<feature type="transmembrane region" description="Helical" evidence="6">
    <location>
        <begin position="298"/>
        <end position="326"/>
    </location>
</feature>
<evidence type="ECO:0000313" key="9">
    <source>
        <dbReference type="Proteomes" id="UP000010388"/>
    </source>
</evidence>
<dbReference type="Gene3D" id="2.30.30.60">
    <property type="match status" value="1"/>
</dbReference>
<dbReference type="Gene3D" id="3.30.70.100">
    <property type="match status" value="1"/>
</dbReference>
<evidence type="ECO:0000256" key="3">
    <source>
        <dbReference type="ARBA" id="ARBA00022692"/>
    </source>
</evidence>
<evidence type="ECO:0000256" key="5">
    <source>
        <dbReference type="ARBA" id="ARBA00023136"/>
    </source>
</evidence>
<dbReference type="EMBL" id="CP003495">
    <property type="protein sequence ID" value="AFY28833.1"/>
    <property type="molecule type" value="Genomic_DNA"/>
</dbReference>
<evidence type="ECO:0000256" key="2">
    <source>
        <dbReference type="ARBA" id="ARBA00022475"/>
    </source>
</evidence>
<evidence type="ECO:0000256" key="4">
    <source>
        <dbReference type="ARBA" id="ARBA00022989"/>
    </source>
</evidence>
<gene>
    <name evidence="8" type="ordered locus">Cyagr_1684</name>
</gene>
<feature type="domain" description="Mechanosensitive ion channel MscS" evidence="7">
    <location>
        <begin position="482"/>
        <end position="546"/>
    </location>
</feature>
<reference evidence="9" key="1">
    <citation type="journal article" date="2013" name="Proc. Natl. Acad. Sci. U.S.A.">
        <title>Improving the coverage of the cyanobacterial phylum using diversity-driven genome sequencing.</title>
        <authorList>
            <person name="Shih P.M."/>
            <person name="Wu D."/>
            <person name="Latifi A."/>
            <person name="Axen S.D."/>
            <person name="Fewer D.P."/>
            <person name="Talla E."/>
            <person name="Calteau A."/>
            <person name="Cai F."/>
            <person name="Tandeau de Marsac N."/>
            <person name="Rippka R."/>
            <person name="Herdman M."/>
            <person name="Sivonen K."/>
            <person name="Coursin T."/>
            <person name="Laurent T."/>
            <person name="Goodwin L."/>
            <person name="Nolan M."/>
            <person name="Davenport K.W."/>
            <person name="Han C.S."/>
            <person name="Rubin E.M."/>
            <person name="Eisen J.A."/>
            <person name="Woyke T."/>
            <person name="Gugger M."/>
            <person name="Kerfeld C.A."/>
        </authorList>
    </citation>
    <scope>NUCLEOTIDE SEQUENCE [LARGE SCALE GENOMIC DNA]</scope>
    <source>
        <strain evidence="9">ATCC 27147 / PCC 6307</strain>
    </source>
</reference>
<dbReference type="GO" id="GO:0005886">
    <property type="term" value="C:plasma membrane"/>
    <property type="evidence" value="ECO:0007669"/>
    <property type="project" value="UniProtKB-SubCell"/>
</dbReference>
<accession>K9P7B4</accession>
<dbReference type="InterPro" id="IPR011066">
    <property type="entry name" value="MscS_channel_C_sf"/>
</dbReference>
<feature type="transmembrane region" description="Helical" evidence="6">
    <location>
        <begin position="386"/>
        <end position="412"/>
    </location>
</feature>
<dbReference type="eggNOG" id="COG0668">
    <property type="taxonomic scope" value="Bacteria"/>
</dbReference>
<dbReference type="PATRIC" id="fig|292564.3.peg.1597"/>
<dbReference type="PROSITE" id="PS51257">
    <property type="entry name" value="PROKAR_LIPOPROTEIN"/>
    <property type="match status" value="1"/>
</dbReference>
<evidence type="ECO:0000256" key="6">
    <source>
        <dbReference type="SAM" id="Phobius"/>
    </source>
</evidence>
<dbReference type="Proteomes" id="UP000010388">
    <property type="component" value="Chromosome"/>
</dbReference>
<dbReference type="GO" id="GO:0055085">
    <property type="term" value="P:transmembrane transport"/>
    <property type="evidence" value="ECO:0007669"/>
    <property type="project" value="InterPro"/>
</dbReference>
<dbReference type="HOGENOM" id="CLU_380775_0_0_3"/>
<dbReference type="OrthoDB" id="9799209at2"/>
<evidence type="ECO:0000313" key="8">
    <source>
        <dbReference type="EMBL" id="AFY28833.1"/>
    </source>
</evidence>
<comment type="subcellular location">
    <subcellularLocation>
        <location evidence="1">Cell membrane</location>
        <topology evidence="1">Multi-pass membrane protein</topology>
    </subcellularLocation>
</comment>
<evidence type="ECO:0000256" key="1">
    <source>
        <dbReference type="ARBA" id="ARBA00004651"/>
    </source>
</evidence>
<dbReference type="InterPro" id="IPR010920">
    <property type="entry name" value="LSM_dom_sf"/>
</dbReference>
<dbReference type="STRING" id="292564.Cyagr_1684"/>
<dbReference type="InterPro" id="IPR023408">
    <property type="entry name" value="MscS_beta-dom_sf"/>
</dbReference>
<keyword evidence="3 6" id="KW-0812">Transmembrane</keyword>
<dbReference type="SUPFAM" id="SSF82689">
    <property type="entry name" value="Mechanosensitive channel protein MscS (YggB), C-terminal domain"/>
    <property type="match status" value="1"/>
</dbReference>
<dbReference type="PANTHER" id="PTHR30566:SF25">
    <property type="entry name" value="INNER MEMBRANE PROTEIN"/>
    <property type="match status" value="1"/>
</dbReference>
<dbReference type="KEGG" id="cgc:Cyagr_1684"/>
<dbReference type="AlphaFoldDB" id="K9P7B4"/>
<feature type="transmembrane region" description="Helical" evidence="6">
    <location>
        <begin position="347"/>
        <end position="366"/>
    </location>
</feature>
<dbReference type="SUPFAM" id="SSF50182">
    <property type="entry name" value="Sm-like ribonucleoproteins"/>
    <property type="match status" value="1"/>
</dbReference>
<keyword evidence="4 6" id="KW-1133">Transmembrane helix</keyword>
<dbReference type="PANTHER" id="PTHR30566">
    <property type="entry name" value="YNAI-RELATED MECHANOSENSITIVE ION CHANNEL"/>
    <property type="match status" value="1"/>
</dbReference>
<dbReference type="InterPro" id="IPR006685">
    <property type="entry name" value="MscS_channel_2nd"/>
</dbReference>
<evidence type="ECO:0000259" key="7">
    <source>
        <dbReference type="Pfam" id="PF00924"/>
    </source>
</evidence>
<dbReference type="Gene3D" id="1.10.287.1260">
    <property type="match status" value="1"/>
</dbReference>
<keyword evidence="5 6" id="KW-0472">Membrane</keyword>
<sequence>MRDMCRGFRVPRSIRLPRPIPLLLAFLIACLLPLTGLTTAAFSAGPGAAAPAQLRATYVPLESQPFHDQLLELKQQWTDAPLNQVVGDSPRATLLNFYVVMAQVSRDIARIEAKAEATPGLLLSSALRHELALINSYFEEAVKALDVSEIPQSIRADFADEYALKLKVILDYVFTHSRKPFEIPDAAGMKALNDGRVNPSPSWTIPGTSITLTDEETEGGRDRGYRFSAFTVAQIPSLYEEIKDQRAPSAGPSSLLTPAIYDAFSLRPGHLLPPKWYLNIPRGLRRNVLESHLWDQTLFQIVLGLLALAAFALVQYRLVLALLGTYRMTERAASQPLTPLEIWRVDNIAWHRVLLAAVALPITRLVELLLDHDVNVTGLPLQVLMYLLYTLYFCWAGLFSFFLMEALGRSLAEWITILRGRRNALQLSRVSNLVMPVCRVMGAIIGVSLMYRLLILLGLPGSTVLAFSAVPGLAIGLGASKLLGNLFAGLSIQTDRPLRVGEFCRIGSNLGYVTKIGLRSLELQTHESRITIPNSVVDEETIVNYSLRSDQAQDEVLHVFELHLPLPAELTPDQLDDLVHYGRLYLTDLPGLSAAQVFLDQATEDGELLLRCCGQIHAPDWTDYLTLREAVLLRLRQILDQVIRSRMVIGVAYDTSPEQLQRIPELIASLFAREPLAAFRACRLMAISDFSYDFTYDYRSAQPTYAAFKDEVARLNRALLALFAAEGIEIPYPTQAEIQLNG</sequence>
<protein>
    <submittedName>
        <fullName evidence="8">Small-conductance mechanosensitive channel</fullName>
    </submittedName>
</protein>
<dbReference type="Pfam" id="PF00924">
    <property type="entry name" value="MS_channel_2nd"/>
    <property type="match status" value="1"/>
</dbReference>
<keyword evidence="2" id="KW-1003">Cell membrane</keyword>
<organism evidence="8 9">
    <name type="scientific">Cyanobium gracile (strain ATCC 27147 / PCC 6307)</name>
    <dbReference type="NCBI Taxonomy" id="292564"/>
    <lineage>
        <taxon>Bacteria</taxon>
        <taxon>Bacillati</taxon>
        <taxon>Cyanobacteriota</taxon>
        <taxon>Cyanophyceae</taxon>
        <taxon>Synechococcales</taxon>
        <taxon>Prochlorococcaceae</taxon>
        <taxon>Cyanobium</taxon>
    </lineage>
</organism>
<name>K9P7B4_CYAGP</name>